<reference evidence="12 13" key="1">
    <citation type="journal article" date="2018" name="New Phytol.">
        <title>Phylogenomics of Endogonaceae and evolution of mycorrhizas within Mucoromycota.</title>
        <authorList>
            <person name="Chang Y."/>
            <person name="Desiro A."/>
            <person name="Na H."/>
            <person name="Sandor L."/>
            <person name="Lipzen A."/>
            <person name="Clum A."/>
            <person name="Barry K."/>
            <person name="Grigoriev I.V."/>
            <person name="Martin F.M."/>
            <person name="Stajich J.E."/>
            <person name="Smith M.E."/>
            <person name="Bonito G."/>
            <person name="Spatafora J.W."/>
        </authorList>
    </citation>
    <scope>NUCLEOTIDE SEQUENCE [LARGE SCALE GENOMIC DNA]</scope>
    <source>
        <strain evidence="12 13">GMNB39</strain>
    </source>
</reference>
<evidence type="ECO:0000256" key="3">
    <source>
        <dbReference type="ARBA" id="ARBA00022448"/>
    </source>
</evidence>
<dbReference type="InterPro" id="IPR018108">
    <property type="entry name" value="MCP_transmembrane"/>
</dbReference>
<evidence type="ECO:0000256" key="1">
    <source>
        <dbReference type="ARBA" id="ARBA00004225"/>
    </source>
</evidence>
<dbReference type="OrthoDB" id="193856at2759"/>
<dbReference type="Proteomes" id="UP000268093">
    <property type="component" value="Unassembled WGS sequence"/>
</dbReference>
<keyword evidence="6 11" id="KW-1133">Transmembrane helix</keyword>
<evidence type="ECO:0000256" key="6">
    <source>
        <dbReference type="ARBA" id="ARBA00022989"/>
    </source>
</evidence>
<dbReference type="PANTHER" id="PTHR45624">
    <property type="entry name" value="MITOCHONDRIAL BASIC AMINO ACIDS TRANSPORTER-RELATED"/>
    <property type="match status" value="1"/>
</dbReference>
<comment type="subcellular location">
    <subcellularLocation>
        <location evidence="1">Mitochondrion membrane</location>
        <topology evidence="1">Multi-pass membrane protein</topology>
    </subcellularLocation>
</comment>
<protein>
    <submittedName>
        <fullName evidence="12">Mitochondrial carrier domain-containing protein</fullName>
    </submittedName>
</protein>
<keyword evidence="4 9" id="KW-0812">Transmembrane</keyword>
<dbReference type="InterPro" id="IPR023395">
    <property type="entry name" value="MCP_dom_sf"/>
</dbReference>
<keyword evidence="13" id="KW-1185">Reference proteome</keyword>
<evidence type="ECO:0000256" key="10">
    <source>
        <dbReference type="RuleBase" id="RU000488"/>
    </source>
</evidence>
<evidence type="ECO:0000256" key="4">
    <source>
        <dbReference type="ARBA" id="ARBA00022692"/>
    </source>
</evidence>
<name>A0A433D5Y4_9FUNG</name>
<evidence type="ECO:0000256" key="11">
    <source>
        <dbReference type="SAM" id="Phobius"/>
    </source>
</evidence>
<dbReference type="Pfam" id="PF00153">
    <property type="entry name" value="Mito_carr"/>
    <property type="match status" value="3"/>
</dbReference>
<dbReference type="InterPro" id="IPR050567">
    <property type="entry name" value="Mitochondrial_Carrier"/>
</dbReference>
<proteinExistence type="inferred from homology"/>
<evidence type="ECO:0000256" key="2">
    <source>
        <dbReference type="ARBA" id="ARBA00006375"/>
    </source>
</evidence>
<evidence type="ECO:0000256" key="7">
    <source>
        <dbReference type="ARBA" id="ARBA00023128"/>
    </source>
</evidence>
<dbReference type="AlphaFoldDB" id="A0A433D5Y4"/>
<keyword evidence="7" id="KW-0496">Mitochondrion</keyword>
<feature type="transmembrane region" description="Helical" evidence="11">
    <location>
        <begin position="12"/>
        <end position="32"/>
    </location>
</feature>
<comment type="caution">
    <text evidence="12">The sequence shown here is derived from an EMBL/GenBank/DDBJ whole genome shotgun (WGS) entry which is preliminary data.</text>
</comment>
<evidence type="ECO:0000256" key="9">
    <source>
        <dbReference type="PROSITE-ProRule" id="PRU00282"/>
    </source>
</evidence>
<organism evidence="12 13">
    <name type="scientific">Jimgerdemannia flammicorona</name>
    <dbReference type="NCBI Taxonomy" id="994334"/>
    <lineage>
        <taxon>Eukaryota</taxon>
        <taxon>Fungi</taxon>
        <taxon>Fungi incertae sedis</taxon>
        <taxon>Mucoromycota</taxon>
        <taxon>Mucoromycotina</taxon>
        <taxon>Endogonomycetes</taxon>
        <taxon>Endogonales</taxon>
        <taxon>Endogonaceae</taxon>
        <taxon>Jimgerdemannia</taxon>
    </lineage>
</organism>
<evidence type="ECO:0000256" key="5">
    <source>
        <dbReference type="ARBA" id="ARBA00022737"/>
    </source>
</evidence>
<accession>A0A433D5Y4</accession>
<dbReference type="PROSITE" id="PS50920">
    <property type="entry name" value="SOLCAR"/>
    <property type="match status" value="1"/>
</dbReference>
<keyword evidence="5" id="KW-0677">Repeat</keyword>
<feature type="repeat" description="Solcar" evidence="9">
    <location>
        <begin position="139"/>
        <end position="276"/>
    </location>
</feature>
<evidence type="ECO:0000313" key="12">
    <source>
        <dbReference type="EMBL" id="RUP46240.1"/>
    </source>
</evidence>
<sequence>MTQASSLFKGMTSPIIGVAGLNAIIFASYGGILRSFEPRRPSPEPSNPFVPSLFQVGAAGTGAGIACCLVSTPTEIVKIRAQVTATSAAGDGSWKVAKNIFLKRGLRVMRDAPGYGVYFLSYEGLKRFLDVTPGTTGGSNTWKLLAAGGVAGVMSWVSVYPLDVIKSRLQAQTPHSAKHLKSPSTGISVHRIIPTLAPLTTASSPTTPSATAKAYHGSATTSASTFRPYTGIIDCAVRSYRAEGFRVFGRGIVPTVVRAFPVNSVTFFVYEAVMEALRVVEELEEIK</sequence>
<dbReference type="EMBL" id="RBNI01006111">
    <property type="protein sequence ID" value="RUP46240.1"/>
    <property type="molecule type" value="Genomic_DNA"/>
</dbReference>
<comment type="similarity">
    <text evidence="2 10">Belongs to the mitochondrial carrier (TC 2.A.29) family.</text>
</comment>
<evidence type="ECO:0000256" key="8">
    <source>
        <dbReference type="ARBA" id="ARBA00023136"/>
    </source>
</evidence>
<dbReference type="SUPFAM" id="SSF103506">
    <property type="entry name" value="Mitochondrial carrier"/>
    <property type="match status" value="1"/>
</dbReference>
<dbReference type="PANTHER" id="PTHR45624:SF10">
    <property type="entry name" value="SLC (SOLUTE CARRIER) HOMOLOG"/>
    <property type="match status" value="1"/>
</dbReference>
<evidence type="ECO:0000313" key="13">
    <source>
        <dbReference type="Proteomes" id="UP000268093"/>
    </source>
</evidence>
<gene>
    <name evidence="12" type="ORF">BC936DRAFT_147181</name>
</gene>
<dbReference type="GO" id="GO:0031966">
    <property type="term" value="C:mitochondrial membrane"/>
    <property type="evidence" value="ECO:0007669"/>
    <property type="project" value="UniProtKB-SubCell"/>
</dbReference>
<dbReference type="Gene3D" id="1.50.40.10">
    <property type="entry name" value="Mitochondrial carrier domain"/>
    <property type="match status" value="1"/>
</dbReference>
<dbReference type="GO" id="GO:0022857">
    <property type="term" value="F:transmembrane transporter activity"/>
    <property type="evidence" value="ECO:0007669"/>
    <property type="project" value="TreeGrafter"/>
</dbReference>
<keyword evidence="8 9" id="KW-0472">Membrane</keyword>
<keyword evidence="3 10" id="KW-0813">Transport</keyword>